<dbReference type="CDD" id="cd05233">
    <property type="entry name" value="SDR_c"/>
    <property type="match status" value="1"/>
</dbReference>
<sequence length="145" mass="15299">AAWDKTFEVNLKGPFFMSQHAAKRMKKKGGGAIINVASINGIIPMHGQSAYSITKAGLISMTKSLAKELGPDGIRVNALLPGLTDTHFASAMTENEEYMKRVLPQIPLGRAAQPDEMSGMILFLSSAAASYVSGGSFIVDGGILA</sequence>
<dbReference type="InterPro" id="IPR036291">
    <property type="entry name" value="NAD(P)-bd_dom_sf"/>
</dbReference>
<organism evidence="3">
    <name type="scientific">marine metagenome</name>
    <dbReference type="NCBI Taxonomy" id="408172"/>
    <lineage>
        <taxon>unclassified sequences</taxon>
        <taxon>metagenomes</taxon>
        <taxon>ecological metagenomes</taxon>
    </lineage>
</organism>
<evidence type="ECO:0000256" key="1">
    <source>
        <dbReference type="ARBA" id="ARBA00006484"/>
    </source>
</evidence>
<dbReference type="PANTHER" id="PTHR42760">
    <property type="entry name" value="SHORT-CHAIN DEHYDROGENASES/REDUCTASES FAMILY MEMBER"/>
    <property type="match status" value="1"/>
</dbReference>
<comment type="similarity">
    <text evidence="1">Belongs to the short-chain dehydrogenases/reductases (SDR) family.</text>
</comment>
<dbReference type="InterPro" id="IPR020904">
    <property type="entry name" value="Sc_DH/Rdtase_CS"/>
</dbReference>
<evidence type="ECO:0000313" key="3">
    <source>
        <dbReference type="EMBL" id="SVE56250.1"/>
    </source>
</evidence>
<gene>
    <name evidence="3" type="ORF">METZ01_LOCUS509104</name>
</gene>
<dbReference type="PRINTS" id="PR00080">
    <property type="entry name" value="SDRFAMILY"/>
</dbReference>
<accession>A0A383EIS2</accession>
<feature type="non-terminal residue" evidence="3">
    <location>
        <position position="1"/>
    </location>
</feature>
<evidence type="ECO:0000256" key="2">
    <source>
        <dbReference type="ARBA" id="ARBA00023002"/>
    </source>
</evidence>
<dbReference type="Pfam" id="PF13561">
    <property type="entry name" value="adh_short_C2"/>
    <property type="match status" value="1"/>
</dbReference>
<dbReference type="SUPFAM" id="SSF51735">
    <property type="entry name" value="NAD(P)-binding Rossmann-fold domains"/>
    <property type="match status" value="1"/>
</dbReference>
<evidence type="ECO:0008006" key="4">
    <source>
        <dbReference type="Google" id="ProtNLM"/>
    </source>
</evidence>
<proteinExistence type="inferred from homology"/>
<dbReference type="InterPro" id="IPR002347">
    <property type="entry name" value="SDR_fam"/>
</dbReference>
<dbReference type="PRINTS" id="PR00081">
    <property type="entry name" value="GDHRDH"/>
</dbReference>
<dbReference type="PROSITE" id="PS00061">
    <property type="entry name" value="ADH_SHORT"/>
    <property type="match status" value="1"/>
</dbReference>
<keyword evidence="2" id="KW-0560">Oxidoreductase</keyword>
<dbReference type="EMBL" id="UINC01225970">
    <property type="protein sequence ID" value="SVE56250.1"/>
    <property type="molecule type" value="Genomic_DNA"/>
</dbReference>
<dbReference type="PANTHER" id="PTHR42760:SF133">
    <property type="entry name" value="3-OXOACYL-[ACYL-CARRIER-PROTEIN] REDUCTASE"/>
    <property type="match status" value="1"/>
</dbReference>
<reference evidence="3" key="1">
    <citation type="submission" date="2018-05" db="EMBL/GenBank/DDBJ databases">
        <authorList>
            <person name="Lanie J.A."/>
            <person name="Ng W.-L."/>
            <person name="Kazmierczak K.M."/>
            <person name="Andrzejewski T.M."/>
            <person name="Davidsen T.M."/>
            <person name="Wayne K.J."/>
            <person name="Tettelin H."/>
            <person name="Glass J.I."/>
            <person name="Rusch D."/>
            <person name="Podicherti R."/>
            <person name="Tsui H.-C.T."/>
            <person name="Winkler M.E."/>
        </authorList>
    </citation>
    <scope>NUCLEOTIDE SEQUENCE</scope>
</reference>
<protein>
    <recommendedName>
        <fullName evidence="4">Short-chain dehydrogenase/reductase SDR</fullName>
    </recommendedName>
</protein>
<dbReference type="GO" id="GO:0016616">
    <property type="term" value="F:oxidoreductase activity, acting on the CH-OH group of donors, NAD or NADP as acceptor"/>
    <property type="evidence" value="ECO:0007669"/>
    <property type="project" value="TreeGrafter"/>
</dbReference>
<dbReference type="Gene3D" id="3.40.50.720">
    <property type="entry name" value="NAD(P)-binding Rossmann-like Domain"/>
    <property type="match status" value="1"/>
</dbReference>
<name>A0A383EIS2_9ZZZZ</name>
<dbReference type="AlphaFoldDB" id="A0A383EIS2"/>